<evidence type="ECO:0000256" key="6">
    <source>
        <dbReference type="RuleBase" id="RU280813"/>
    </source>
</evidence>
<comment type="caution">
    <text evidence="7">The sequence shown here is derived from an EMBL/GenBank/DDBJ whole genome shotgun (WGS) entry which is preliminary data.</text>
</comment>
<proteinExistence type="inferred from homology"/>
<keyword evidence="8" id="KW-1185">Reference proteome</keyword>
<feature type="transmembrane region" description="Helical" evidence="6">
    <location>
        <begin position="85"/>
        <end position="113"/>
    </location>
</feature>
<feature type="transmembrane region" description="Helical" evidence="6">
    <location>
        <begin position="167"/>
        <end position="189"/>
    </location>
</feature>
<evidence type="ECO:0000256" key="3">
    <source>
        <dbReference type="ARBA" id="ARBA00022692"/>
    </source>
</evidence>
<comment type="similarity">
    <text evidence="2 6">Belongs to the nematode receptor-like protein srg family.</text>
</comment>
<dbReference type="InterPro" id="IPR000609">
    <property type="entry name" value="7TM_GPCR_serpentine_rcpt_Srg"/>
</dbReference>
<dbReference type="GO" id="GO:0016020">
    <property type="term" value="C:membrane"/>
    <property type="evidence" value="ECO:0007669"/>
    <property type="project" value="UniProtKB-SubCell"/>
</dbReference>
<keyword evidence="5 6" id="KW-0472">Membrane</keyword>
<dbReference type="Proteomes" id="UP001152747">
    <property type="component" value="Unassembled WGS sequence"/>
</dbReference>
<protein>
    <recommendedName>
        <fullName evidence="6">Serpentine receptor class gamma</fullName>
    </recommendedName>
</protein>
<dbReference type="EMBL" id="CANHGI010000003">
    <property type="protein sequence ID" value="CAI5445419.1"/>
    <property type="molecule type" value="Genomic_DNA"/>
</dbReference>
<organism evidence="7 8">
    <name type="scientific">Caenorhabditis angaria</name>
    <dbReference type="NCBI Taxonomy" id="860376"/>
    <lineage>
        <taxon>Eukaryota</taxon>
        <taxon>Metazoa</taxon>
        <taxon>Ecdysozoa</taxon>
        <taxon>Nematoda</taxon>
        <taxon>Chromadorea</taxon>
        <taxon>Rhabditida</taxon>
        <taxon>Rhabditina</taxon>
        <taxon>Rhabditomorpha</taxon>
        <taxon>Rhabditoidea</taxon>
        <taxon>Rhabditidae</taxon>
        <taxon>Peloderinae</taxon>
        <taxon>Caenorhabditis</taxon>
    </lineage>
</organism>
<dbReference type="PANTHER" id="PTHR31627">
    <property type="entry name" value="SERPENTINE RECEPTOR CLASS GAMMA-RELATED"/>
    <property type="match status" value="1"/>
</dbReference>
<dbReference type="InterPro" id="IPR051119">
    <property type="entry name" value="Nematode_SR-like"/>
</dbReference>
<evidence type="ECO:0000256" key="1">
    <source>
        <dbReference type="ARBA" id="ARBA00004141"/>
    </source>
</evidence>
<gene>
    <name evidence="7" type="ORF">CAMP_LOCUS8056</name>
</gene>
<feature type="transmembrane region" description="Helical" evidence="6">
    <location>
        <begin position="201"/>
        <end position="222"/>
    </location>
</feature>
<sequence length="262" mass="30007">MIFQSFYQLSIDITISRPTIYFTFLCPYSNQYLSYPRFASKFVFLSLNYSRLVKCVVQIILSLNRMSCVIAPVTYTKFWFSKLKYIIIIIFLLPCLAVWNIAISRVYMISVFGGFGASYVRRISWASFGKFHLAFLCTALIVTIICTTITLYYLVMLPKRIRSSEKSLCICTVIISVGFFTSAIFHAIYGFCSECAGQIVYATHFFAYDFLNIGSPIVMLCMSPQLRRNILGVQKSWNSKATQLQNHNSFMDRPTKTPTPVS</sequence>
<accession>A0A9P1MYZ1</accession>
<evidence type="ECO:0000256" key="5">
    <source>
        <dbReference type="ARBA" id="ARBA00023136"/>
    </source>
</evidence>
<evidence type="ECO:0000313" key="8">
    <source>
        <dbReference type="Proteomes" id="UP001152747"/>
    </source>
</evidence>
<comment type="caution">
    <text evidence="6">Lacks conserved residue(s) required for the propagation of feature annotation.</text>
</comment>
<dbReference type="GO" id="GO:0004888">
    <property type="term" value="F:transmembrane signaling receptor activity"/>
    <property type="evidence" value="ECO:0007669"/>
    <property type="project" value="InterPro"/>
</dbReference>
<dbReference type="AlphaFoldDB" id="A0A9P1MYZ1"/>
<name>A0A9P1MYZ1_9PELO</name>
<dbReference type="GO" id="GO:0007606">
    <property type="term" value="P:sensory perception of chemical stimulus"/>
    <property type="evidence" value="ECO:0007669"/>
    <property type="project" value="UniProtKB-UniRule"/>
</dbReference>
<evidence type="ECO:0000256" key="4">
    <source>
        <dbReference type="ARBA" id="ARBA00022989"/>
    </source>
</evidence>
<dbReference type="OrthoDB" id="5861325at2759"/>
<dbReference type="PANTHER" id="PTHR31627:SF12">
    <property type="entry name" value="SERPENTINE RECEPTOR CLASS GAMMA-11-RELATED"/>
    <property type="match status" value="1"/>
</dbReference>
<dbReference type="Pfam" id="PF02118">
    <property type="entry name" value="Srg"/>
    <property type="match status" value="1"/>
</dbReference>
<evidence type="ECO:0000256" key="2">
    <source>
        <dbReference type="ARBA" id="ARBA00005692"/>
    </source>
</evidence>
<keyword evidence="4 6" id="KW-1133">Transmembrane helix</keyword>
<evidence type="ECO:0000313" key="7">
    <source>
        <dbReference type="EMBL" id="CAI5445419.1"/>
    </source>
</evidence>
<reference evidence="7" key="1">
    <citation type="submission" date="2022-11" db="EMBL/GenBank/DDBJ databases">
        <authorList>
            <person name="Kikuchi T."/>
        </authorList>
    </citation>
    <scope>NUCLEOTIDE SEQUENCE</scope>
    <source>
        <strain evidence="7">PS1010</strain>
    </source>
</reference>
<feature type="transmembrane region" description="Helical" evidence="6">
    <location>
        <begin position="133"/>
        <end position="155"/>
    </location>
</feature>
<keyword evidence="3 6" id="KW-0812">Transmembrane</keyword>
<dbReference type="SUPFAM" id="SSF81321">
    <property type="entry name" value="Family A G protein-coupled receptor-like"/>
    <property type="match status" value="1"/>
</dbReference>
<comment type="subcellular location">
    <subcellularLocation>
        <location evidence="1">Membrane</location>
        <topology evidence="1">Multi-pass membrane protein</topology>
    </subcellularLocation>
</comment>
<dbReference type="PRINTS" id="PR00698">
    <property type="entry name" value="TMPROTEINSRG"/>
</dbReference>